<evidence type="ECO:0000313" key="2">
    <source>
        <dbReference type="EMBL" id="CAF4241325.1"/>
    </source>
</evidence>
<dbReference type="Proteomes" id="UP000681720">
    <property type="component" value="Unassembled WGS sequence"/>
</dbReference>
<name>A0A8S2SP82_9BILA</name>
<reference evidence="2" key="1">
    <citation type="submission" date="2021-02" db="EMBL/GenBank/DDBJ databases">
        <authorList>
            <person name="Nowell W R."/>
        </authorList>
    </citation>
    <scope>NUCLEOTIDE SEQUENCE</scope>
</reference>
<dbReference type="EMBL" id="CAJOBI010025325">
    <property type="protein sequence ID" value="CAF4241325.1"/>
    <property type="molecule type" value="Genomic_DNA"/>
</dbReference>
<dbReference type="Proteomes" id="UP000676336">
    <property type="component" value="Unassembled WGS sequence"/>
</dbReference>
<dbReference type="AlphaFoldDB" id="A0A8S2SP82"/>
<organism evidence="2 4">
    <name type="scientific">Rotaria magnacalcarata</name>
    <dbReference type="NCBI Taxonomy" id="392030"/>
    <lineage>
        <taxon>Eukaryota</taxon>
        <taxon>Metazoa</taxon>
        <taxon>Spiralia</taxon>
        <taxon>Gnathifera</taxon>
        <taxon>Rotifera</taxon>
        <taxon>Eurotatoria</taxon>
        <taxon>Bdelloidea</taxon>
        <taxon>Philodinida</taxon>
        <taxon>Philodinidae</taxon>
        <taxon>Rotaria</taxon>
    </lineage>
</organism>
<protein>
    <submittedName>
        <fullName evidence="2">Uncharacterized protein</fullName>
    </submittedName>
</protein>
<sequence length="55" mass="6734">MNFFDKRTPYEKAKDQTREISKQIRQEKRQLDRQINQSDREIQRLSTDIRKHAAS</sequence>
<evidence type="ECO:0000313" key="4">
    <source>
        <dbReference type="Proteomes" id="UP000676336"/>
    </source>
</evidence>
<proteinExistence type="predicted"/>
<evidence type="ECO:0000256" key="1">
    <source>
        <dbReference type="SAM" id="MobiDB-lite"/>
    </source>
</evidence>
<dbReference type="Gene3D" id="6.10.140.1230">
    <property type="match status" value="1"/>
</dbReference>
<accession>A0A8S2SP82</accession>
<comment type="caution">
    <text evidence="2">The sequence shown here is derived from an EMBL/GenBank/DDBJ whole genome shotgun (WGS) entry which is preliminary data.</text>
</comment>
<gene>
    <name evidence="3" type="ORF">GIL414_LOCUS24124</name>
    <name evidence="2" type="ORF">SMN809_LOCUS23583</name>
</gene>
<feature type="non-terminal residue" evidence="2">
    <location>
        <position position="55"/>
    </location>
</feature>
<feature type="region of interest" description="Disordered" evidence="1">
    <location>
        <begin position="1"/>
        <end position="55"/>
    </location>
</feature>
<feature type="non-terminal residue" evidence="2">
    <location>
        <position position="1"/>
    </location>
</feature>
<evidence type="ECO:0000313" key="3">
    <source>
        <dbReference type="EMBL" id="CAF4261011.1"/>
    </source>
</evidence>
<dbReference type="EMBL" id="CAJOBJ010028815">
    <property type="protein sequence ID" value="CAF4261011.1"/>
    <property type="molecule type" value="Genomic_DNA"/>
</dbReference>